<organism evidence="2 3">
    <name type="scientific">Mangrovibacillus cuniculi</name>
    <dbReference type="NCBI Taxonomy" id="2593652"/>
    <lineage>
        <taxon>Bacteria</taxon>
        <taxon>Bacillati</taxon>
        <taxon>Bacillota</taxon>
        <taxon>Bacilli</taxon>
        <taxon>Bacillales</taxon>
        <taxon>Bacillaceae</taxon>
        <taxon>Mangrovibacillus</taxon>
    </lineage>
</organism>
<proteinExistence type="predicted"/>
<dbReference type="EMBL" id="CP049742">
    <property type="protein sequence ID" value="QPC48102.1"/>
    <property type="molecule type" value="Genomic_DNA"/>
</dbReference>
<protein>
    <submittedName>
        <fullName evidence="2">Methyltransferase domain-containing protein</fullName>
    </submittedName>
</protein>
<keyword evidence="2" id="KW-0489">Methyltransferase</keyword>
<reference evidence="2 3" key="1">
    <citation type="submission" date="2019-07" db="EMBL/GenBank/DDBJ databases">
        <title>Genome sequence of 2 isolates from Red Sea Mangroves.</title>
        <authorList>
            <person name="Sefrji F."/>
            <person name="Michoud G."/>
            <person name="Merlino G."/>
            <person name="Daffonchio D."/>
        </authorList>
    </citation>
    <scope>NUCLEOTIDE SEQUENCE [LARGE SCALE GENOMIC DNA]</scope>
    <source>
        <strain evidence="2 3">R1DC41</strain>
    </source>
</reference>
<dbReference type="Proteomes" id="UP000593626">
    <property type="component" value="Chromosome"/>
</dbReference>
<dbReference type="InterPro" id="IPR029063">
    <property type="entry name" value="SAM-dependent_MTases_sf"/>
</dbReference>
<sequence length="186" mass="21234">MNSIQFIQEYLKTPRSVGAIWPSSSTLAKAMVAPVRFDQATCIVEFGPGTGVFTERLVEKLLPHNHLILIENNELFYESLKKKYSRFANIHLIYGSAEDIVSHIQQKGFTQVDFIVSGLPFTSLPEDVSTKILTESQRVLSPDGEFITFQYSKKKFSFISSYFSNYQTKRVVWNLPPAHVIRCSFQ</sequence>
<dbReference type="KEGG" id="mcui:G8O30_14780"/>
<dbReference type="CDD" id="cd02440">
    <property type="entry name" value="AdoMet_MTases"/>
    <property type="match status" value="1"/>
</dbReference>
<dbReference type="Gene3D" id="3.40.50.150">
    <property type="entry name" value="Vaccinia Virus protein VP39"/>
    <property type="match status" value="1"/>
</dbReference>
<gene>
    <name evidence="2" type="ORF">G8O30_14780</name>
</gene>
<dbReference type="GO" id="GO:0008168">
    <property type="term" value="F:methyltransferase activity"/>
    <property type="evidence" value="ECO:0007669"/>
    <property type="project" value="UniProtKB-KW"/>
</dbReference>
<evidence type="ECO:0000313" key="2">
    <source>
        <dbReference type="EMBL" id="QPC48102.1"/>
    </source>
</evidence>
<evidence type="ECO:0000313" key="3">
    <source>
        <dbReference type="Proteomes" id="UP000593626"/>
    </source>
</evidence>
<accession>A0A7S8CDV1</accession>
<dbReference type="RefSeq" id="WP_239672784.1">
    <property type="nucleotide sequence ID" value="NZ_CP049742.1"/>
</dbReference>
<feature type="domain" description="Methyltransferase" evidence="1">
    <location>
        <begin position="43"/>
        <end position="144"/>
    </location>
</feature>
<keyword evidence="2" id="KW-0808">Transferase</keyword>
<dbReference type="GO" id="GO:0032259">
    <property type="term" value="P:methylation"/>
    <property type="evidence" value="ECO:0007669"/>
    <property type="project" value="UniProtKB-KW"/>
</dbReference>
<name>A0A7S8CDV1_9BACI</name>
<dbReference type="SUPFAM" id="SSF53335">
    <property type="entry name" value="S-adenosyl-L-methionine-dependent methyltransferases"/>
    <property type="match status" value="1"/>
</dbReference>
<dbReference type="AlphaFoldDB" id="A0A7S8CDV1"/>
<keyword evidence="3" id="KW-1185">Reference proteome</keyword>
<dbReference type="InterPro" id="IPR041698">
    <property type="entry name" value="Methyltransf_25"/>
</dbReference>
<dbReference type="Pfam" id="PF13649">
    <property type="entry name" value="Methyltransf_25"/>
    <property type="match status" value="1"/>
</dbReference>
<evidence type="ECO:0000259" key="1">
    <source>
        <dbReference type="Pfam" id="PF13649"/>
    </source>
</evidence>